<evidence type="ECO:0000313" key="2">
    <source>
        <dbReference type="Proteomes" id="UP001198163"/>
    </source>
</evidence>
<dbReference type="EMBL" id="JAINWA010000003">
    <property type="protein sequence ID" value="MCD1654977.1"/>
    <property type="molecule type" value="Genomic_DNA"/>
</dbReference>
<name>A0AAE3EHX6_9SPIR</name>
<sequence>MYTPQIDPFATLDLPETHLNLPVISFFRNIVTPYARSLKFNEPEILHPERLLSAWKDFSDKKTRLILGFRHAYGDDPQMMVYTIHHVLPKLGRKNRARLPRLTHAHFIYGSEVPLWSGPFVRWLLPRAGAVPVGHVHMDSKGMTRIRKMISGADFPIALAPEGHVTYASKRVLELETGTARFGFWAMEDLEKQGRTEEVCILPVSTHYRYADSSRKILSRYIAEMEKICGLPCRSRDREPASLAERLSGLGSAIETRLRSWYGKTAPLPEGAEQKDLRDAALAQAEHILRIESPQGERAMARLYRIRAKAWDGIFREDLDGMDGLQRELARRTCGEAWFAMRHMELAELLEYVPLSGVSPEAPLEDLWETADNFRDYLERIKGGTLRNRAPRAMRTPVIVPGEPIRINDWAELYARDKKAALQAVTDRIKEEYEKCIKEYLHEFG</sequence>
<dbReference type="RefSeq" id="WP_230755683.1">
    <property type="nucleotide sequence ID" value="NZ_JAINWA010000003.1"/>
</dbReference>
<proteinExistence type="predicted"/>
<reference evidence="1" key="1">
    <citation type="submission" date="2021-08" db="EMBL/GenBank/DDBJ databases">
        <title>Comparative analyses of Brucepasteria parasyntrophica and Teretinema zuelzerae.</title>
        <authorList>
            <person name="Song Y."/>
            <person name="Brune A."/>
        </authorList>
    </citation>
    <scope>NUCLEOTIDE SEQUENCE</scope>
    <source>
        <strain evidence="1">DSM 1903</strain>
    </source>
</reference>
<evidence type="ECO:0000313" key="1">
    <source>
        <dbReference type="EMBL" id="MCD1654977.1"/>
    </source>
</evidence>
<comment type="caution">
    <text evidence="1">The sequence shown here is derived from an EMBL/GenBank/DDBJ whole genome shotgun (WGS) entry which is preliminary data.</text>
</comment>
<evidence type="ECO:0008006" key="3">
    <source>
        <dbReference type="Google" id="ProtNLM"/>
    </source>
</evidence>
<organism evidence="1 2">
    <name type="scientific">Teretinema zuelzerae</name>
    <dbReference type="NCBI Taxonomy" id="156"/>
    <lineage>
        <taxon>Bacteria</taxon>
        <taxon>Pseudomonadati</taxon>
        <taxon>Spirochaetota</taxon>
        <taxon>Spirochaetia</taxon>
        <taxon>Spirochaetales</taxon>
        <taxon>Treponemataceae</taxon>
        <taxon>Teretinema</taxon>
    </lineage>
</organism>
<protein>
    <recommendedName>
        <fullName evidence="3">Phospholipid/glycerol acyltransferase domain-containing protein</fullName>
    </recommendedName>
</protein>
<keyword evidence="2" id="KW-1185">Reference proteome</keyword>
<accession>A0AAE3EHX6</accession>
<dbReference type="Proteomes" id="UP001198163">
    <property type="component" value="Unassembled WGS sequence"/>
</dbReference>
<dbReference type="AlphaFoldDB" id="A0AAE3EHX6"/>
<gene>
    <name evidence="1" type="ORF">K7J14_09725</name>
</gene>